<evidence type="ECO:0008006" key="4">
    <source>
        <dbReference type="Google" id="ProtNLM"/>
    </source>
</evidence>
<reference evidence="2 3" key="1">
    <citation type="submission" date="2023-01" db="EMBL/GenBank/DDBJ databases">
        <title>Analysis of 21 Apiospora genomes using comparative genomics revels a genus with tremendous synthesis potential of carbohydrate active enzymes and secondary metabolites.</title>
        <authorList>
            <person name="Sorensen T."/>
        </authorList>
    </citation>
    <scope>NUCLEOTIDE SEQUENCE [LARGE SCALE GENOMIC DNA]</scope>
    <source>
        <strain evidence="2 3">CBS 33761</strain>
    </source>
</reference>
<proteinExistence type="predicted"/>
<feature type="region of interest" description="Disordered" evidence="1">
    <location>
        <begin position="130"/>
        <end position="155"/>
    </location>
</feature>
<protein>
    <recommendedName>
        <fullName evidence="4">Protein kinase domain-containing protein</fullName>
    </recommendedName>
</protein>
<accession>A0ABR1U9X9</accession>
<keyword evidence="3" id="KW-1185">Reference proteome</keyword>
<dbReference type="EMBL" id="JAQQWK010000001">
    <property type="protein sequence ID" value="KAK8054905.1"/>
    <property type="molecule type" value="Genomic_DNA"/>
</dbReference>
<feature type="compositionally biased region" description="Polar residues" evidence="1">
    <location>
        <begin position="56"/>
        <end position="65"/>
    </location>
</feature>
<evidence type="ECO:0000313" key="2">
    <source>
        <dbReference type="EMBL" id="KAK8054905.1"/>
    </source>
</evidence>
<feature type="compositionally biased region" description="Low complexity" evidence="1">
    <location>
        <begin position="27"/>
        <end position="37"/>
    </location>
</feature>
<dbReference type="Proteomes" id="UP001444661">
    <property type="component" value="Unassembled WGS sequence"/>
</dbReference>
<gene>
    <name evidence="2" type="ORF">PG993_000132</name>
</gene>
<sequence length="372" mass="41555">MSGAQFNPFQLNLGGILPRGNDPPPGNNNGTNRNTTPVVEDSTSNDDGARRVLFPSKSTASTRSANRSERLRTLEQRIKQVFERRWPGFEYRFIRVLRAGAAGQTWLLRYKSGDFADGGWSRMVLKTPQQNATVGRSGKTDPMKDILRTPGSSGWEGPRKGDDWLYLEYLEHGTLLQFVDACIEVQLYQIPNRMAWRFFLCLIRACIGMAYPPTMRLGGNIWESIPPNTQPELHIHGDMHSGNGQSSSLLLLAHAIQRQANDGYNTRSEGPGRNIFDIACLMVELIFMIPDGASKVFQCGPKQIPAVPLGAPLLQQPAGQRPNFRMIESYAEFLHLNPYQSAHFNPGGMLGKHFSPLSLPSPRLTMLRLFFA</sequence>
<organism evidence="2 3">
    <name type="scientific">Apiospora rasikravindrae</name>
    <dbReference type="NCBI Taxonomy" id="990691"/>
    <lineage>
        <taxon>Eukaryota</taxon>
        <taxon>Fungi</taxon>
        <taxon>Dikarya</taxon>
        <taxon>Ascomycota</taxon>
        <taxon>Pezizomycotina</taxon>
        <taxon>Sordariomycetes</taxon>
        <taxon>Xylariomycetidae</taxon>
        <taxon>Amphisphaeriales</taxon>
        <taxon>Apiosporaceae</taxon>
        <taxon>Apiospora</taxon>
    </lineage>
</organism>
<evidence type="ECO:0000313" key="3">
    <source>
        <dbReference type="Proteomes" id="UP001444661"/>
    </source>
</evidence>
<feature type="region of interest" description="Disordered" evidence="1">
    <location>
        <begin position="11"/>
        <end position="69"/>
    </location>
</feature>
<evidence type="ECO:0000256" key="1">
    <source>
        <dbReference type="SAM" id="MobiDB-lite"/>
    </source>
</evidence>
<feature type="compositionally biased region" description="Basic and acidic residues" evidence="1">
    <location>
        <begin position="138"/>
        <end position="147"/>
    </location>
</feature>
<comment type="caution">
    <text evidence="2">The sequence shown here is derived from an EMBL/GenBank/DDBJ whole genome shotgun (WGS) entry which is preliminary data.</text>
</comment>
<name>A0ABR1U9X9_9PEZI</name>